<feature type="region of interest" description="Disordered" evidence="4">
    <location>
        <begin position="866"/>
        <end position="889"/>
    </location>
</feature>
<evidence type="ECO:0000313" key="8">
    <source>
        <dbReference type="EMBL" id="AFZ20738.1"/>
    </source>
</evidence>
<dbReference type="eggNOG" id="COG3322">
    <property type="taxonomic scope" value="Bacteria"/>
</dbReference>
<dbReference type="Pfam" id="PF05228">
    <property type="entry name" value="CHASE4"/>
    <property type="match status" value="1"/>
</dbReference>
<dbReference type="STRING" id="1173027.Mic7113_5081"/>
<dbReference type="InterPro" id="IPR003660">
    <property type="entry name" value="HAMP_dom"/>
</dbReference>
<accession>K9WKM5</accession>
<keyword evidence="5" id="KW-0812">Transmembrane</keyword>
<dbReference type="InterPro" id="IPR007892">
    <property type="entry name" value="CHASE4"/>
</dbReference>
<dbReference type="SUPFAM" id="SSF55781">
    <property type="entry name" value="GAF domain-like"/>
    <property type="match status" value="1"/>
</dbReference>
<dbReference type="PATRIC" id="fig|1173027.3.peg.5633"/>
<evidence type="ECO:0000256" key="4">
    <source>
        <dbReference type="SAM" id="MobiDB-lite"/>
    </source>
</evidence>
<feature type="transmembrane region" description="Helical" evidence="5">
    <location>
        <begin position="275"/>
        <end position="297"/>
    </location>
</feature>
<feature type="domain" description="Methyl-accepting transducer" evidence="6">
    <location>
        <begin position="582"/>
        <end position="827"/>
    </location>
</feature>
<dbReference type="eggNOG" id="COG0840">
    <property type="taxonomic scope" value="Bacteria"/>
</dbReference>
<dbReference type="GO" id="GO:0016020">
    <property type="term" value="C:membrane"/>
    <property type="evidence" value="ECO:0007669"/>
    <property type="project" value="InterPro"/>
</dbReference>
<dbReference type="HOGENOM" id="CLU_324607_0_0_3"/>
<keyword evidence="5" id="KW-1133">Transmembrane helix</keyword>
<dbReference type="eggNOG" id="COG2203">
    <property type="taxonomic scope" value="Bacteria"/>
</dbReference>
<dbReference type="KEGG" id="mic:Mic7113_5081"/>
<evidence type="ECO:0000259" key="7">
    <source>
        <dbReference type="PROSITE" id="PS50885"/>
    </source>
</evidence>
<evidence type="ECO:0000259" key="6">
    <source>
        <dbReference type="PROSITE" id="PS50111"/>
    </source>
</evidence>
<evidence type="ECO:0000256" key="5">
    <source>
        <dbReference type="SAM" id="Phobius"/>
    </source>
</evidence>
<reference evidence="8 9" key="1">
    <citation type="submission" date="2012-06" db="EMBL/GenBank/DDBJ databases">
        <title>Finished chromosome of genome of Microcoleus sp. PCC 7113.</title>
        <authorList>
            <consortium name="US DOE Joint Genome Institute"/>
            <person name="Gugger M."/>
            <person name="Coursin T."/>
            <person name="Rippka R."/>
            <person name="Tandeau De Marsac N."/>
            <person name="Huntemann M."/>
            <person name="Wei C.-L."/>
            <person name="Han J."/>
            <person name="Detter J.C."/>
            <person name="Han C."/>
            <person name="Tapia R."/>
            <person name="Chen A."/>
            <person name="Kyrpides N."/>
            <person name="Mavromatis K."/>
            <person name="Markowitz V."/>
            <person name="Szeto E."/>
            <person name="Ivanova N."/>
            <person name="Pagani I."/>
            <person name="Pati A."/>
            <person name="Goodwin L."/>
            <person name="Nordberg H.P."/>
            <person name="Cantor M.N."/>
            <person name="Hua S.X."/>
            <person name="Woyke T."/>
            <person name="Kerfeld C.A."/>
        </authorList>
    </citation>
    <scope>NUCLEOTIDE SEQUENCE [LARGE SCALE GENOMIC DNA]</scope>
    <source>
        <strain evidence="8 9">PCC 7113</strain>
    </source>
</reference>
<proteinExistence type="inferred from homology"/>
<evidence type="ECO:0000256" key="3">
    <source>
        <dbReference type="PROSITE-ProRule" id="PRU00284"/>
    </source>
</evidence>
<dbReference type="InterPro" id="IPR029016">
    <property type="entry name" value="GAF-like_dom_sf"/>
</dbReference>
<dbReference type="SMART" id="SM00065">
    <property type="entry name" value="GAF"/>
    <property type="match status" value="1"/>
</dbReference>
<dbReference type="RefSeq" id="WP_015184871.1">
    <property type="nucleotide sequence ID" value="NC_019738.1"/>
</dbReference>
<dbReference type="PANTHER" id="PTHR32089">
    <property type="entry name" value="METHYL-ACCEPTING CHEMOTAXIS PROTEIN MCPB"/>
    <property type="match status" value="1"/>
</dbReference>
<keyword evidence="5" id="KW-0472">Membrane</keyword>
<dbReference type="OrthoDB" id="567929at2"/>
<dbReference type="SMART" id="SM00304">
    <property type="entry name" value="HAMP"/>
    <property type="match status" value="2"/>
</dbReference>
<dbReference type="PANTHER" id="PTHR32089:SF112">
    <property type="entry name" value="LYSOZYME-LIKE PROTEIN-RELATED"/>
    <property type="match status" value="1"/>
</dbReference>
<evidence type="ECO:0000256" key="1">
    <source>
        <dbReference type="ARBA" id="ARBA00023224"/>
    </source>
</evidence>
<dbReference type="Gene3D" id="1.10.287.950">
    <property type="entry name" value="Methyl-accepting chemotaxis protein"/>
    <property type="match status" value="1"/>
</dbReference>
<feature type="domain" description="HAMP" evidence="7">
    <location>
        <begin position="299"/>
        <end position="352"/>
    </location>
</feature>
<dbReference type="AlphaFoldDB" id="K9WKM5"/>
<comment type="similarity">
    <text evidence="2">Belongs to the methyl-accepting chemotaxis (MCP) protein family.</text>
</comment>
<dbReference type="GO" id="GO:0007165">
    <property type="term" value="P:signal transduction"/>
    <property type="evidence" value="ECO:0007669"/>
    <property type="project" value="UniProtKB-KW"/>
</dbReference>
<evidence type="ECO:0000256" key="2">
    <source>
        <dbReference type="ARBA" id="ARBA00029447"/>
    </source>
</evidence>
<keyword evidence="9" id="KW-1185">Reference proteome</keyword>
<dbReference type="PROSITE" id="PS50885">
    <property type="entry name" value="HAMP"/>
    <property type="match status" value="2"/>
</dbReference>
<dbReference type="Proteomes" id="UP000010471">
    <property type="component" value="Chromosome"/>
</dbReference>
<organism evidence="8 9">
    <name type="scientific">Allocoleopsis franciscana PCC 7113</name>
    <dbReference type="NCBI Taxonomy" id="1173027"/>
    <lineage>
        <taxon>Bacteria</taxon>
        <taxon>Bacillati</taxon>
        <taxon>Cyanobacteriota</taxon>
        <taxon>Cyanophyceae</taxon>
        <taxon>Coleofasciculales</taxon>
        <taxon>Coleofasciculaceae</taxon>
        <taxon>Allocoleopsis</taxon>
        <taxon>Allocoleopsis franciscana</taxon>
    </lineage>
</organism>
<sequence>MKLQNKVLLSLGVGLVGLSIGFYLISRTLLTKSYIALENQQVNKDVQRVLDILTTTLDNISRQTRDYSRWDDSYQFIINRDPVYIDSNFTNDHLANLRLSAAIYINKSGKIVFSQGVDFNQNKEVPVSQAFLAQLSPSSPLLKHPDPKSEHLGFIQLPEGPMMLTSQPIITSEGTGPIRGTLIMGRYLDQPFIQQLKDLTKLPDIKLEPFEAKQLAPDFQQARKAFMQGKQSFAKPLNQDSIAGYALLKDISGKPAFLLRVTEPRTVFARGQASLNYLVIGILLLGSMFSIAIIWFLEKSILSRLSRLSNTVSQIGTNGILAERVFLSGNDELSHLAATFNSVFDRLEQSQGRLQAYAEGVQRQNTVLASLSRDESLAQGNLEQAARLFIKATAETLGVDRVSIWLYNSDRSQLTCLELYDHTLERYFTGMTQHQADFPQYFEALSQNKSIIVNDVHSDPRTLELVESYLTPSHIVSLLDLPIQISGYPAGIIRCEQVGTRRRWQMEEQTFVYSIGSLLALTLQSSILQDEVKHLLDVVLLAAEGNLTAQVTVSDHITGVVADTFNRFIERLAEVLDEVWTAARQVSQGANQQTELAETVATNADQQAQAVGQVLSLTEQVENAAQGSAERATASNESLQTVSTTLIQGQEAIAALTQGITILQEGTDRIVQRMKTLSEFVGLADQFVQNQNQIAFITQTLSLNASLVAARASEQRDPRQFVVVAREFDSIADQVSKLAQQTSEGLTALEQQSAQIHSVVSAVDSDVQGLGDLVRQFTTGVEQSNQVFDRVQKVTGEAVQAGEAVAHFSEDIVGAAQTTAMVMRDIAGLANKTAELTQIARERSDQMDLLSAQLLQTVQFFQLPSASETDSHVPTESDSESLLLAADRT</sequence>
<dbReference type="CDD" id="cd06225">
    <property type="entry name" value="HAMP"/>
    <property type="match status" value="1"/>
</dbReference>
<gene>
    <name evidence="8" type="ORF">Mic7113_5081</name>
</gene>
<feature type="transmembrane region" description="Helical" evidence="5">
    <location>
        <begin position="7"/>
        <end position="25"/>
    </location>
</feature>
<dbReference type="SUPFAM" id="SSF58104">
    <property type="entry name" value="Methyl-accepting chemotaxis protein (MCP) signaling domain"/>
    <property type="match status" value="1"/>
</dbReference>
<dbReference type="Gene3D" id="3.30.450.40">
    <property type="match status" value="1"/>
</dbReference>
<keyword evidence="1 3" id="KW-0807">Transducer</keyword>
<dbReference type="PROSITE" id="PS50111">
    <property type="entry name" value="CHEMOTAXIS_TRANSDUC_2"/>
    <property type="match status" value="1"/>
</dbReference>
<dbReference type="InterPro" id="IPR003018">
    <property type="entry name" value="GAF"/>
</dbReference>
<evidence type="ECO:0000313" key="9">
    <source>
        <dbReference type="Proteomes" id="UP000010471"/>
    </source>
</evidence>
<dbReference type="eggNOG" id="COG2972">
    <property type="taxonomic scope" value="Bacteria"/>
</dbReference>
<dbReference type="EMBL" id="CP003630">
    <property type="protein sequence ID" value="AFZ20738.1"/>
    <property type="molecule type" value="Genomic_DNA"/>
</dbReference>
<dbReference type="Pfam" id="PF00672">
    <property type="entry name" value="HAMP"/>
    <property type="match status" value="1"/>
</dbReference>
<name>K9WKM5_9CYAN</name>
<dbReference type="InterPro" id="IPR004089">
    <property type="entry name" value="MCPsignal_dom"/>
</dbReference>
<feature type="domain" description="HAMP" evidence="7">
    <location>
        <begin position="532"/>
        <end position="577"/>
    </location>
</feature>
<dbReference type="Gene3D" id="6.10.340.10">
    <property type="match status" value="1"/>
</dbReference>
<protein>
    <submittedName>
        <fullName evidence="8">Putative periplasmic ligand-binding sensor domain protein</fullName>
    </submittedName>
</protein>
<dbReference type="Pfam" id="PF01590">
    <property type="entry name" value="GAF"/>
    <property type="match status" value="1"/>
</dbReference>